<dbReference type="RefSeq" id="WP_106609984.1">
    <property type="nucleotide sequence ID" value="NZ_PYGJ01000017.1"/>
</dbReference>
<dbReference type="Gene3D" id="3.20.20.150">
    <property type="entry name" value="Divalent-metal-dependent TIM barrel enzymes"/>
    <property type="match status" value="1"/>
</dbReference>
<feature type="domain" description="Xylose isomerase-like TIM barrel" evidence="1">
    <location>
        <begin position="21"/>
        <end position="230"/>
    </location>
</feature>
<protein>
    <submittedName>
        <fullName evidence="2">Sugar phosphate isomerase/epimerase</fullName>
    </submittedName>
</protein>
<dbReference type="InterPro" id="IPR013022">
    <property type="entry name" value="Xyl_isomerase-like_TIM-brl"/>
</dbReference>
<accession>A0A2P8F6X6</accession>
<reference evidence="2 3" key="1">
    <citation type="submission" date="2018-03" db="EMBL/GenBank/DDBJ databases">
        <title>Genomic Encyclopedia of Archaeal and Bacterial Type Strains, Phase II (KMG-II): from individual species to whole genera.</title>
        <authorList>
            <person name="Goeker M."/>
        </authorList>
    </citation>
    <scope>NUCLEOTIDE SEQUENCE [LARGE SCALE GENOMIC DNA]</scope>
    <source>
        <strain evidence="2 3">DSM 100673</strain>
    </source>
</reference>
<gene>
    <name evidence="2" type="ORF">CLV88_11738</name>
</gene>
<dbReference type="AlphaFoldDB" id="A0A2P8F6X6"/>
<evidence type="ECO:0000259" key="1">
    <source>
        <dbReference type="Pfam" id="PF01261"/>
    </source>
</evidence>
<dbReference type="InterPro" id="IPR036237">
    <property type="entry name" value="Xyl_isomerase-like_sf"/>
</dbReference>
<dbReference type="PANTHER" id="PTHR12110:SF41">
    <property type="entry name" value="INOSOSE DEHYDRATASE"/>
    <property type="match status" value="1"/>
</dbReference>
<evidence type="ECO:0000313" key="2">
    <source>
        <dbReference type="EMBL" id="PSL17475.1"/>
    </source>
</evidence>
<name>A0A2P8F6X6_9RHOB</name>
<keyword evidence="3" id="KW-1185">Reference proteome</keyword>
<evidence type="ECO:0000313" key="3">
    <source>
        <dbReference type="Proteomes" id="UP000240418"/>
    </source>
</evidence>
<dbReference type="PANTHER" id="PTHR12110">
    <property type="entry name" value="HYDROXYPYRUVATE ISOMERASE"/>
    <property type="match status" value="1"/>
</dbReference>
<dbReference type="SUPFAM" id="SSF51658">
    <property type="entry name" value="Xylose isomerase-like"/>
    <property type="match status" value="1"/>
</dbReference>
<dbReference type="Pfam" id="PF01261">
    <property type="entry name" value="AP_endonuc_2"/>
    <property type="match status" value="1"/>
</dbReference>
<keyword evidence="2" id="KW-0413">Isomerase</keyword>
<proteinExistence type="predicted"/>
<organism evidence="2 3">
    <name type="scientific">Shimia abyssi</name>
    <dbReference type="NCBI Taxonomy" id="1662395"/>
    <lineage>
        <taxon>Bacteria</taxon>
        <taxon>Pseudomonadati</taxon>
        <taxon>Pseudomonadota</taxon>
        <taxon>Alphaproteobacteria</taxon>
        <taxon>Rhodobacterales</taxon>
        <taxon>Roseobacteraceae</taxon>
    </lineage>
</organism>
<dbReference type="OrthoDB" id="9798407at2"/>
<sequence>MPAISYQLYSSRNWDVEETFKMLAELNVKEVEGFGPYLDDPERTRTLLDEHGMAMPTAHFALDLVEKNPEEAIAIAKTIGINTIFVPFLAPDDRPTTAEGWRAFAARLASAGVPIVEAGLKFGWHNHEFELIPVDGIMPLDVIAEASDDIMIELDLAWVKVSGQDPVEWLKKYAGRVAAAHVKDIAPTGENADEDGWADVGHGTMNWPEIKAAMDAADVQRYIIEHDNPSDHKRMASRSLASVQAF</sequence>
<dbReference type="Proteomes" id="UP000240418">
    <property type="component" value="Unassembled WGS sequence"/>
</dbReference>
<comment type="caution">
    <text evidence="2">The sequence shown here is derived from an EMBL/GenBank/DDBJ whole genome shotgun (WGS) entry which is preliminary data.</text>
</comment>
<dbReference type="EMBL" id="PYGJ01000017">
    <property type="protein sequence ID" value="PSL17475.1"/>
    <property type="molecule type" value="Genomic_DNA"/>
</dbReference>
<dbReference type="InterPro" id="IPR050312">
    <property type="entry name" value="IolE/XylAMocC-like"/>
</dbReference>
<dbReference type="GO" id="GO:0016853">
    <property type="term" value="F:isomerase activity"/>
    <property type="evidence" value="ECO:0007669"/>
    <property type="project" value="UniProtKB-KW"/>
</dbReference>